<dbReference type="PANTHER" id="PTHR43943:SF2">
    <property type="entry name" value="DEHYDROGENASE_REDUCTASE 4"/>
    <property type="match status" value="1"/>
</dbReference>
<protein>
    <submittedName>
        <fullName evidence="3">Dehydrogenase/reductase SDR family member 4</fullName>
    </submittedName>
</protein>
<organism evidence="2 3">
    <name type="scientific">Parastrongyloides trichosuri</name>
    <name type="common">Possum-specific nematode worm</name>
    <dbReference type="NCBI Taxonomy" id="131310"/>
    <lineage>
        <taxon>Eukaryota</taxon>
        <taxon>Metazoa</taxon>
        <taxon>Ecdysozoa</taxon>
        <taxon>Nematoda</taxon>
        <taxon>Chromadorea</taxon>
        <taxon>Rhabditida</taxon>
        <taxon>Tylenchina</taxon>
        <taxon>Panagrolaimomorpha</taxon>
        <taxon>Strongyloidoidea</taxon>
        <taxon>Strongyloididae</taxon>
        <taxon>Parastrongyloides</taxon>
    </lineage>
</organism>
<dbReference type="Gene3D" id="3.40.50.720">
    <property type="entry name" value="NAD(P)-binding Rossmann-like Domain"/>
    <property type="match status" value="1"/>
</dbReference>
<dbReference type="PRINTS" id="PR00081">
    <property type="entry name" value="GDHRDH"/>
</dbReference>
<keyword evidence="2" id="KW-1185">Reference proteome</keyword>
<comment type="similarity">
    <text evidence="1">Belongs to the short-chain dehydrogenases/reductases (SDR) family.</text>
</comment>
<dbReference type="STRING" id="131310.A0A0N4ZHE2"/>
<dbReference type="Pfam" id="PF13561">
    <property type="entry name" value="adh_short_C2"/>
    <property type="match status" value="1"/>
</dbReference>
<dbReference type="PANTHER" id="PTHR43943">
    <property type="entry name" value="DEHYDROGENASE/REDUCTASE (SDR FAMILY) MEMBER 4"/>
    <property type="match status" value="1"/>
</dbReference>
<evidence type="ECO:0000313" key="3">
    <source>
        <dbReference type="WBParaSite" id="PTRK_0000734000.1"/>
    </source>
</evidence>
<proteinExistence type="inferred from homology"/>
<reference evidence="3" key="1">
    <citation type="submission" date="2017-02" db="UniProtKB">
        <authorList>
            <consortium name="WormBaseParasite"/>
        </authorList>
    </citation>
    <scope>IDENTIFICATION</scope>
</reference>
<dbReference type="WBParaSite" id="PTRK_0000734000.1">
    <property type="protein sequence ID" value="PTRK_0000734000.1"/>
    <property type="gene ID" value="PTRK_0000734000"/>
</dbReference>
<dbReference type="AlphaFoldDB" id="A0A0N4ZHE2"/>
<evidence type="ECO:0000256" key="1">
    <source>
        <dbReference type="ARBA" id="ARBA00006484"/>
    </source>
</evidence>
<sequence>MLKFMSGVEIFQERIALVNGTSKLLGFAIAKKLGRLGATIIVTGRTDDEIQKTVTDLRNVGIYAGGIKCHLDLENERNKLIKMIKEKYGKLDILINNVFTDDKYGQSFQAEPNEWSTVLDVGIDSYERLSRGLAPQLAKASNKGSIVFVSSIGGYAPYDGIGTYSNIRENIITTNKNIANDLASMNIRSNAIATGLIPTDIPEFLLKEGETRDSKVLFSINKPDMVKEGAELSCVICSDDVSYVTGQCLNICGGVHGHLY</sequence>
<accession>A0A0N4ZHE2</accession>
<name>A0A0N4ZHE2_PARTI</name>
<dbReference type="InterPro" id="IPR002347">
    <property type="entry name" value="SDR_fam"/>
</dbReference>
<evidence type="ECO:0000313" key="2">
    <source>
        <dbReference type="Proteomes" id="UP000038045"/>
    </source>
</evidence>
<dbReference type="Proteomes" id="UP000038045">
    <property type="component" value="Unplaced"/>
</dbReference>
<dbReference type="InterPro" id="IPR036291">
    <property type="entry name" value="NAD(P)-bd_dom_sf"/>
</dbReference>
<dbReference type="SUPFAM" id="SSF51735">
    <property type="entry name" value="NAD(P)-binding Rossmann-fold domains"/>
    <property type="match status" value="1"/>
</dbReference>